<evidence type="ECO:0000256" key="2">
    <source>
        <dbReference type="SAM" id="SignalP"/>
    </source>
</evidence>
<feature type="transmembrane region" description="Helical" evidence="1">
    <location>
        <begin position="78"/>
        <end position="96"/>
    </location>
</feature>
<reference evidence="3 4" key="1">
    <citation type="submission" date="2020-03" db="EMBL/GenBank/DDBJ databases">
        <title>Genomic Encyclopedia of Type Strains, Phase III (KMG-III): the genomes of soil and plant-associated and newly described type strains.</title>
        <authorList>
            <person name="Whitman W."/>
        </authorList>
    </citation>
    <scope>NUCLEOTIDE SEQUENCE [LARGE SCALE GENOMIC DNA]</scope>
    <source>
        <strain evidence="3 4">CECT 8804</strain>
    </source>
</reference>
<evidence type="ECO:0000256" key="1">
    <source>
        <dbReference type="SAM" id="Phobius"/>
    </source>
</evidence>
<keyword evidence="1" id="KW-0472">Membrane</keyword>
<feature type="transmembrane region" description="Helical" evidence="1">
    <location>
        <begin position="47"/>
        <end position="66"/>
    </location>
</feature>
<keyword evidence="1" id="KW-0812">Transmembrane</keyword>
<evidence type="ECO:0000313" key="4">
    <source>
        <dbReference type="Proteomes" id="UP000727456"/>
    </source>
</evidence>
<accession>A0ABX0TY98</accession>
<comment type="caution">
    <text evidence="3">The sequence shown here is derived from an EMBL/GenBank/DDBJ whole genome shotgun (WGS) entry which is preliminary data.</text>
</comment>
<feature type="chain" id="PRO_5046482347" evidence="2">
    <location>
        <begin position="32"/>
        <end position="102"/>
    </location>
</feature>
<proteinExistence type="predicted"/>
<keyword evidence="1" id="KW-1133">Transmembrane helix</keyword>
<dbReference type="InterPro" id="IPR007039">
    <property type="entry name" value="TrbC/VirB2"/>
</dbReference>
<protein>
    <submittedName>
        <fullName evidence="3">Type IV secretion system protein VirB2</fullName>
    </submittedName>
</protein>
<feature type="signal peptide" evidence="2">
    <location>
        <begin position="1"/>
        <end position="31"/>
    </location>
</feature>
<dbReference type="RefSeq" id="WP_167074912.1">
    <property type="nucleotide sequence ID" value="NZ_JAAOZC010000010.1"/>
</dbReference>
<name>A0ABX0TY98_9SPHN</name>
<dbReference type="EMBL" id="JAAOZC010000010">
    <property type="protein sequence ID" value="NIJ09360.1"/>
    <property type="molecule type" value="Genomic_DNA"/>
</dbReference>
<dbReference type="Pfam" id="PF04956">
    <property type="entry name" value="TrbC"/>
    <property type="match status" value="1"/>
</dbReference>
<evidence type="ECO:0000313" key="3">
    <source>
        <dbReference type="EMBL" id="NIJ09360.1"/>
    </source>
</evidence>
<dbReference type="Proteomes" id="UP000727456">
    <property type="component" value="Unassembled WGS sequence"/>
</dbReference>
<gene>
    <name evidence="3" type="ORF">FHS31_002992</name>
</gene>
<sequence>MRANPPMARVAIQPIAIALIIAVTSASPAIAAGTADIQSFVDSIKDWLTGDLAKSVAVIAIAVTGYRFFTGRASAGPLIAVVGGIFLIFGSAWLLSKITGNG</sequence>
<keyword evidence="2" id="KW-0732">Signal</keyword>
<keyword evidence="4" id="KW-1185">Reference proteome</keyword>
<organism evidence="3 4">
    <name type="scientific">Sphingomonas vulcanisoli</name>
    <dbReference type="NCBI Taxonomy" id="1658060"/>
    <lineage>
        <taxon>Bacteria</taxon>
        <taxon>Pseudomonadati</taxon>
        <taxon>Pseudomonadota</taxon>
        <taxon>Alphaproteobacteria</taxon>
        <taxon>Sphingomonadales</taxon>
        <taxon>Sphingomonadaceae</taxon>
        <taxon>Sphingomonas</taxon>
    </lineage>
</organism>